<evidence type="ECO:0000256" key="5">
    <source>
        <dbReference type="ARBA" id="ARBA00022725"/>
    </source>
</evidence>
<accession>A0A6I9WDN8</accession>
<evidence type="ECO:0000256" key="9">
    <source>
        <dbReference type="ARBA" id="ARBA00023224"/>
    </source>
</evidence>
<dbReference type="Proteomes" id="UP000504615">
    <property type="component" value="Unplaced"/>
</dbReference>
<dbReference type="GO" id="GO:0004984">
    <property type="term" value="F:olfactory receptor activity"/>
    <property type="evidence" value="ECO:0007669"/>
    <property type="project" value="InterPro"/>
</dbReference>
<dbReference type="Pfam" id="PF02949">
    <property type="entry name" value="7tm_6"/>
    <property type="match status" value="1"/>
</dbReference>
<keyword evidence="3 10" id="KW-0716">Sensory transduction</keyword>
<dbReference type="InterPro" id="IPR004117">
    <property type="entry name" value="7tm6_olfct_rcpt"/>
</dbReference>
<keyword evidence="5 10" id="KW-0552">Olfaction</keyword>
<evidence type="ECO:0000313" key="12">
    <source>
        <dbReference type="RefSeq" id="XP_011640465.2"/>
    </source>
</evidence>
<dbReference type="KEGG" id="pbar:105429293"/>
<dbReference type="GO" id="GO:0007165">
    <property type="term" value="P:signal transduction"/>
    <property type="evidence" value="ECO:0007669"/>
    <property type="project" value="UniProtKB-KW"/>
</dbReference>
<feature type="transmembrane region" description="Helical" evidence="10">
    <location>
        <begin position="127"/>
        <end position="145"/>
    </location>
</feature>
<evidence type="ECO:0000256" key="2">
    <source>
        <dbReference type="ARBA" id="ARBA00022475"/>
    </source>
</evidence>
<dbReference type="PANTHER" id="PTHR21137:SF3">
    <property type="entry name" value="ODORANT RECEPTOR 30A-RELATED"/>
    <property type="match status" value="1"/>
</dbReference>
<evidence type="ECO:0000256" key="3">
    <source>
        <dbReference type="ARBA" id="ARBA00022606"/>
    </source>
</evidence>
<reference evidence="12" key="1">
    <citation type="submission" date="2025-08" db="UniProtKB">
        <authorList>
            <consortium name="RefSeq"/>
        </authorList>
    </citation>
    <scope>IDENTIFICATION</scope>
</reference>
<organism evidence="11 12">
    <name type="scientific">Pogonomyrmex barbatus</name>
    <name type="common">red harvester ant</name>
    <dbReference type="NCBI Taxonomy" id="144034"/>
    <lineage>
        <taxon>Eukaryota</taxon>
        <taxon>Metazoa</taxon>
        <taxon>Ecdysozoa</taxon>
        <taxon>Arthropoda</taxon>
        <taxon>Hexapoda</taxon>
        <taxon>Insecta</taxon>
        <taxon>Pterygota</taxon>
        <taxon>Neoptera</taxon>
        <taxon>Endopterygota</taxon>
        <taxon>Hymenoptera</taxon>
        <taxon>Apocrita</taxon>
        <taxon>Aculeata</taxon>
        <taxon>Formicoidea</taxon>
        <taxon>Formicidae</taxon>
        <taxon>Myrmicinae</taxon>
        <taxon>Pogonomyrmex</taxon>
    </lineage>
</organism>
<dbReference type="GO" id="GO:0005886">
    <property type="term" value="C:plasma membrane"/>
    <property type="evidence" value="ECO:0007669"/>
    <property type="project" value="UniProtKB-SubCell"/>
</dbReference>
<evidence type="ECO:0000256" key="7">
    <source>
        <dbReference type="ARBA" id="ARBA00023136"/>
    </source>
</evidence>
<comment type="subcellular location">
    <subcellularLocation>
        <location evidence="1 10">Cell membrane</location>
        <topology evidence="1 10">Multi-pass membrane protein</topology>
    </subcellularLocation>
</comment>
<evidence type="ECO:0000313" key="11">
    <source>
        <dbReference type="Proteomes" id="UP000504615"/>
    </source>
</evidence>
<feature type="transmembrane region" description="Helical" evidence="10">
    <location>
        <begin position="276"/>
        <end position="293"/>
    </location>
</feature>
<feature type="transmembrane region" description="Helical" evidence="10">
    <location>
        <begin position="331"/>
        <end position="354"/>
    </location>
</feature>
<keyword evidence="9 10" id="KW-0807">Transducer</keyword>
<evidence type="ECO:0000256" key="6">
    <source>
        <dbReference type="ARBA" id="ARBA00022989"/>
    </source>
</evidence>
<evidence type="ECO:0000256" key="1">
    <source>
        <dbReference type="ARBA" id="ARBA00004651"/>
    </source>
</evidence>
<dbReference type="OrthoDB" id="6597368at2759"/>
<dbReference type="AlphaFoldDB" id="A0A6I9WDN8"/>
<comment type="caution">
    <text evidence="10">Lacks conserved residue(s) required for the propagation of feature annotation.</text>
</comment>
<feature type="transmembrane region" description="Helical" evidence="10">
    <location>
        <begin position="245"/>
        <end position="264"/>
    </location>
</feature>
<feature type="transmembrane region" description="Helical" evidence="10">
    <location>
        <begin position="34"/>
        <end position="55"/>
    </location>
</feature>
<name>A0A6I9WDN8_9HYME</name>
<keyword evidence="8 10" id="KW-0675">Receptor</keyword>
<keyword evidence="2" id="KW-1003">Cell membrane</keyword>
<dbReference type="GeneID" id="105429293"/>
<dbReference type="GO" id="GO:0005549">
    <property type="term" value="F:odorant binding"/>
    <property type="evidence" value="ECO:0007669"/>
    <property type="project" value="InterPro"/>
</dbReference>
<keyword evidence="11" id="KW-1185">Reference proteome</keyword>
<sequence>MHVLKLTRTIVTIAGCFRPLSWTSSFKRTIYNIYRLYIISMLYTFSLSQFMDIVLNVKNPDDFTDNLNMMMTSSAASCKIFIIWLNYKNITALINYLIEEPFKPLDLGEIKIRRQYDKIIRNNTLRYTSLIGTTCLFISLVSLFTDFRHRKLTYREWVPYNYSSYMTYSLTYAQQMISTMHCACVNVGCDTLLCGFLMHICCQIEILEYRLKKVLNNQFTLGYCVRHHNRIFEYAQMVNMRFTKIVGFQFIASTMVICSNLYQLTKSTLSANHVTLIMYTSCMLTQIFIYCWFGNKVRSKSLQLMENIFQMEWPIVNNTIKKGFIIIMKRAMVPIEISTIYILTINLDSFVALLKTSYSVYNLLVRVQ</sequence>
<evidence type="ECO:0000256" key="4">
    <source>
        <dbReference type="ARBA" id="ARBA00022692"/>
    </source>
</evidence>
<evidence type="ECO:0000256" key="8">
    <source>
        <dbReference type="ARBA" id="ARBA00023170"/>
    </source>
</evidence>
<feature type="transmembrane region" description="Helical" evidence="10">
    <location>
        <begin position="67"/>
        <end position="87"/>
    </location>
</feature>
<keyword evidence="7 10" id="KW-0472">Membrane</keyword>
<gene>
    <name evidence="12" type="primary">LOC105429293</name>
</gene>
<dbReference type="PANTHER" id="PTHR21137">
    <property type="entry name" value="ODORANT RECEPTOR"/>
    <property type="match status" value="1"/>
</dbReference>
<comment type="similarity">
    <text evidence="10">Belongs to the insect chemoreceptor superfamily. Heteromeric odorant receptor channel (TC 1.A.69) family.</text>
</comment>
<protein>
    <recommendedName>
        <fullName evidence="10">Odorant receptor</fullName>
    </recommendedName>
</protein>
<evidence type="ECO:0000256" key="10">
    <source>
        <dbReference type="RuleBase" id="RU351113"/>
    </source>
</evidence>
<dbReference type="RefSeq" id="XP_011640465.2">
    <property type="nucleotide sequence ID" value="XM_011642163.2"/>
</dbReference>
<keyword evidence="4 10" id="KW-0812">Transmembrane</keyword>
<keyword evidence="6 10" id="KW-1133">Transmembrane helix</keyword>
<proteinExistence type="inferred from homology"/>